<dbReference type="RefSeq" id="WP_169146420.1">
    <property type="nucleotide sequence ID" value="NZ_JABBGA010000010.1"/>
</dbReference>
<dbReference type="EMBL" id="JABBGA010000010">
    <property type="protein sequence ID" value="NML26882.1"/>
    <property type="molecule type" value="Genomic_DNA"/>
</dbReference>
<gene>
    <name evidence="2" type="ORF">HHL15_14095</name>
</gene>
<name>A0A848G6S2_9RHOO</name>
<keyword evidence="3" id="KW-1185">Reference proteome</keyword>
<evidence type="ECO:0000313" key="2">
    <source>
        <dbReference type="EMBL" id="NML26882.1"/>
    </source>
</evidence>
<comment type="caution">
    <text evidence="2">The sequence shown here is derived from an EMBL/GenBank/DDBJ whole genome shotgun (WGS) entry which is preliminary data.</text>
</comment>
<accession>A0A848G6S2</accession>
<dbReference type="PROSITE" id="PS51257">
    <property type="entry name" value="PROKAR_LIPOPROTEIN"/>
    <property type="match status" value="1"/>
</dbReference>
<evidence type="ECO:0000313" key="3">
    <source>
        <dbReference type="Proteomes" id="UP000580043"/>
    </source>
</evidence>
<feature type="chain" id="PRO_5032734667" description="Lipoprotein" evidence="1">
    <location>
        <begin position="16"/>
        <end position="254"/>
    </location>
</feature>
<proteinExistence type="predicted"/>
<dbReference type="Proteomes" id="UP000580043">
    <property type="component" value="Unassembled WGS sequence"/>
</dbReference>
<feature type="signal peptide" evidence="1">
    <location>
        <begin position="1"/>
        <end position="15"/>
    </location>
</feature>
<evidence type="ECO:0008006" key="4">
    <source>
        <dbReference type="Google" id="ProtNLM"/>
    </source>
</evidence>
<sequence length="254" mass="27188">MKTKAVLLIFVSAFAAVLAGCTKEPPKCSDESTFALVRQIIAEQLGGREGVTDKELEENLKIELPRASAFDEKIKKFSCSAKLVAGGTIQLPITYESQLDDKDEHIVSVGGISRIDLYQLKIAVSNSINGAREEKRGELSQGHETERPQKNISAISGYWRGALEGDGEMSIKPAAGGFNVDLNVSSPSGCAGAIEGVGSVVNNVLTLIKKEGDQVCTVTIRFEGEAAEIDEDNCSYYHGAACGFSGVLNRKNQD</sequence>
<evidence type="ECO:0000256" key="1">
    <source>
        <dbReference type="SAM" id="SignalP"/>
    </source>
</evidence>
<dbReference type="AlphaFoldDB" id="A0A848G6S2"/>
<reference evidence="2 3" key="1">
    <citation type="submission" date="2020-04" db="EMBL/GenBank/DDBJ databases">
        <title>Zoogloea sp. G-4-1-14 isolated from soil.</title>
        <authorList>
            <person name="Dahal R.H."/>
        </authorList>
    </citation>
    <scope>NUCLEOTIDE SEQUENCE [LARGE SCALE GENOMIC DNA]</scope>
    <source>
        <strain evidence="2 3">G-4-1-14</strain>
    </source>
</reference>
<keyword evidence="1" id="KW-0732">Signal</keyword>
<organism evidence="2 3">
    <name type="scientific">Zoogloea dura</name>
    <dbReference type="NCBI Taxonomy" id="2728840"/>
    <lineage>
        <taxon>Bacteria</taxon>
        <taxon>Pseudomonadati</taxon>
        <taxon>Pseudomonadota</taxon>
        <taxon>Betaproteobacteria</taxon>
        <taxon>Rhodocyclales</taxon>
        <taxon>Zoogloeaceae</taxon>
        <taxon>Zoogloea</taxon>
    </lineage>
</organism>
<protein>
    <recommendedName>
        <fullName evidence="4">Lipoprotein</fullName>
    </recommendedName>
</protein>